<dbReference type="PANTHER" id="PTHR43221:SF1">
    <property type="entry name" value="PROTEASE HTPX"/>
    <property type="match status" value="1"/>
</dbReference>
<evidence type="ECO:0000256" key="5">
    <source>
        <dbReference type="ARBA" id="ARBA00022723"/>
    </source>
</evidence>
<comment type="subcellular location">
    <subcellularLocation>
        <location evidence="1">Cell membrane</location>
        <topology evidence="1">Multi-pass membrane protein</topology>
    </subcellularLocation>
</comment>
<dbReference type="Proteomes" id="UP001596470">
    <property type="component" value="Unassembled WGS sequence"/>
</dbReference>
<comment type="caution">
    <text evidence="13">The sequence shown here is derived from an EMBL/GenBank/DDBJ whole genome shotgun (WGS) entry which is preliminary data.</text>
</comment>
<keyword evidence="9 11" id="KW-0482">Metalloprotease</keyword>
<evidence type="ECO:0000313" key="13">
    <source>
        <dbReference type="EMBL" id="MFC6958650.1"/>
    </source>
</evidence>
<keyword evidence="4" id="KW-0812">Transmembrane</keyword>
<comment type="similarity">
    <text evidence="11">Belongs to the peptidase M48 family.</text>
</comment>
<protein>
    <submittedName>
        <fullName evidence="13">M48 family metalloprotease</fullName>
        <ecNumber evidence="13">3.4.24.-</ecNumber>
    </submittedName>
</protein>
<dbReference type="Gene3D" id="3.30.2010.10">
    <property type="entry name" value="Metalloproteases ('zincins'), catalytic domain"/>
    <property type="match status" value="1"/>
</dbReference>
<proteinExistence type="inferred from homology"/>
<accession>A0ABW2D8M4</accession>
<evidence type="ECO:0000256" key="9">
    <source>
        <dbReference type="ARBA" id="ARBA00023049"/>
    </source>
</evidence>
<organism evidence="13 14">
    <name type="scientific">Glycomyces mayteni</name>
    <dbReference type="NCBI Taxonomy" id="543887"/>
    <lineage>
        <taxon>Bacteria</taxon>
        <taxon>Bacillati</taxon>
        <taxon>Actinomycetota</taxon>
        <taxon>Actinomycetes</taxon>
        <taxon>Glycomycetales</taxon>
        <taxon>Glycomycetaceae</taxon>
        <taxon>Glycomyces</taxon>
    </lineage>
</organism>
<dbReference type="InterPro" id="IPR001915">
    <property type="entry name" value="Peptidase_M48"/>
</dbReference>
<evidence type="ECO:0000313" key="14">
    <source>
        <dbReference type="Proteomes" id="UP001596470"/>
    </source>
</evidence>
<keyword evidence="2" id="KW-1003">Cell membrane</keyword>
<evidence type="ECO:0000256" key="11">
    <source>
        <dbReference type="RuleBase" id="RU003983"/>
    </source>
</evidence>
<keyword evidence="14" id="KW-1185">Reference proteome</keyword>
<keyword evidence="6 11" id="KW-0378">Hydrolase</keyword>
<evidence type="ECO:0000256" key="8">
    <source>
        <dbReference type="ARBA" id="ARBA00022989"/>
    </source>
</evidence>
<sequence>MSPWGGAKIAVGLLPVLAALGYGLWALAAADRAPHGGAVVDERAQPRLWALVRALAAAAGTGPPDEIRLTGDANASVREDRRRFRTHRSMAVGAPLVAAMTAAQLAAVLTHELAHYANGDTRFAGAVHRSRRSYVRTLDALDRDDLLQRGLHAVLHRWGAVVLRASAGLARRQEEAADRAAALAVGSAATVNALWALGPLDASPAGPFDTHPPRAERIAAVAMLKAPGTVPVPAGDAAGLLDDPGPLFEAVLRGPAPPSPADALLAGAARATGREPSLPSLLDALDRGLLLELAPGRPGDPPRVRRERARLAVRDGLASALPNASPEALDAAVADRPDTAPLRALLTTTT</sequence>
<keyword evidence="8" id="KW-1133">Transmembrane helix</keyword>
<keyword evidence="3 11" id="KW-0645">Protease</keyword>
<dbReference type="GO" id="GO:0008237">
    <property type="term" value="F:metallopeptidase activity"/>
    <property type="evidence" value="ECO:0007669"/>
    <property type="project" value="UniProtKB-KW"/>
</dbReference>
<reference evidence="14" key="1">
    <citation type="journal article" date="2019" name="Int. J. Syst. Evol. Microbiol.">
        <title>The Global Catalogue of Microorganisms (GCM) 10K type strain sequencing project: providing services to taxonomists for standard genome sequencing and annotation.</title>
        <authorList>
            <consortium name="The Broad Institute Genomics Platform"/>
            <consortium name="The Broad Institute Genome Sequencing Center for Infectious Disease"/>
            <person name="Wu L."/>
            <person name="Ma J."/>
        </authorList>
    </citation>
    <scope>NUCLEOTIDE SEQUENCE [LARGE SCALE GENOMIC DNA]</scope>
    <source>
        <strain evidence="14">KACC 12634</strain>
    </source>
</reference>
<dbReference type="Pfam" id="PF01435">
    <property type="entry name" value="Peptidase_M48"/>
    <property type="match status" value="1"/>
</dbReference>
<keyword evidence="10" id="KW-0472">Membrane</keyword>
<name>A0ABW2D8M4_9ACTN</name>
<dbReference type="InterPro" id="IPR050083">
    <property type="entry name" value="HtpX_protease"/>
</dbReference>
<gene>
    <name evidence="13" type="ORF">ACFQS3_15730</name>
</gene>
<evidence type="ECO:0000256" key="2">
    <source>
        <dbReference type="ARBA" id="ARBA00022475"/>
    </source>
</evidence>
<comment type="cofactor">
    <cofactor evidence="11">
        <name>Zn(2+)</name>
        <dbReference type="ChEBI" id="CHEBI:29105"/>
    </cofactor>
    <text evidence="11">Binds 1 zinc ion per subunit.</text>
</comment>
<evidence type="ECO:0000256" key="6">
    <source>
        <dbReference type="ARBA" id="ARBA00022801"/>
    </source>
</evidence>
<dbReference type="RefSeq" id="WP_382351613.1">
    <property type="nucleotide sequence ID" value="NZ_JBHMBP010000003.1"/>
</dbReference>
<dbReference type="EMBL" id="JBHSYS010000003">
    <property type="protein sequence ID" value="MFC6958650.1"/>
    <property type="molecule type" value="Genomic_DNA"/>
</dbReference>
<feature type="domain" description="Peptidase M48" evidence="12">
    <location>
        <begin position="89"/>
        <end position="221"/>
    </location>
</feature>
<dbReference type="PANTHER" id="PTHR43221">
    <property type="entry name" value="PROTEASE HTPX"/>
    <property type="match status" value="1"/>
</dbReference>
<keyword evidence="7 11" id="KW-0862">Zinc</keyword>
<evidence type="ECO:0000259" key="12">
    <source>
        <dbReference type="Pfam" id="PF01435"/>
    </source>
</evidence>
<evidence type="ECO:0000256" key="10">
    <source>
        <dbReference type="ARBA" id="ARBA00023136"/>
    </source>
</evidence>
<evidence type="ECO:0000256" key="3">
    <source>
        <dbReference type="ARBA" id="ARBA00022670"/>
    </source>
</evidence>
<evidence type="ECO:0000256" key="4">
    <source>
        <dbReference type="ARBA" id="ARBA00022692"/>
    </source>
</evidence>
<dbReference type="EC" id="3.4.24.-" evidence="13"/>
<keyword evidence="5" id="KW-0479">Metal-binding</keyword>
<evidence type="ECO:0000256" key="1">
    <source>
        <dbReference type="ARBA" id="ARBA00004651"/>
    </source>
</evidence>
<evidence type="ECO:0000256" key="7">
    <source>
        <dbReference type="ARBA" id="ARBA00022833"/>
    </source>
</evidence>